<dbReference type="PANTHER" id="PTHR12510:SF4">
    <property type="entry name" value="GAMMA-GLUTAMYLAMINECYCLOTRANSFERASE"/>
    <property type="match status" value="1"/>
</dbReference>
<comment type="function">
    <text evidence="5">Catalyzes the formation of 5-oxo-L-proline from L-gamma-glutamyl-L-epsilon-lysine.</text>
</comment>
<dbReference type="GO" id="GO:0061929">
    <property type="term" value="F:gamma-glutamylaminecyclotransferase activity"/>
    <property type="evidence" value="ECO:0007669"/>
    <property type="project" value="UniProtKB-UniRule"/>
</dbReference>
<dbReference type="CDD" id="cd06661">
    <property type="entry name" value="GGCT_like"/>
    <property type="match status" value="1"/>
</dbReference>
<name>A0A8C4R811_EPTBU</name>
<dbReference type="InterPro" id="IPR036568">
    <property type="entry name" value="GGCT-like_sf"/>
</dbReference>
<reference evidence="7" key="1">
    <citation type="submission" date="2025-08" db="UniProtKB">
        <authorList>
            <consortium name="Ensembl"/>
        </authorList>
    </citation>
    <scope>IDENTIFICATION</scope>
</reference>
<dbReference type="GeneTree" id="ENSGT00390000010543"/>
<reference evidence="7" key="2">
    <citation type="submission" date="2025-09" db="UniProtKB">
        <authorList>
            <consortium name="Ensembl"/>
        </authorList>
    </citation>
    <scope>IDENTIFICATION</scope>
</reference>
<dbReference type="PANTHER" id="PTHR12510">
    <property type="entry name" value="TROPONIN C-AKIN-1 PROTEIN"/>
    <property type="match status" value="1"/>
</dbReference>
<evidence type="ECO:0000259" key="6">
    <source>
        <dbReference type="Pfam" id="PF06094"/>
    </source>
</evidence>
<evidence type="ECO:0000256" key="3">
    <source>
        <dbReference type="ARBA" id="ARBA00023239"/>
    </source>
</evidence>
<dbReference type="GO" id="GO:0005829">
    <property type="term" value="C:cytosol"/>
    <property type="evidence" value="ECO:0007669"/>
    <property type="project" value="TreeGrafter"/>
</dbReference>
<feature type="active site" description="Proton acceptor" evidence="4">
    <location>
        <position position="122"/>
    </location>
</feature>
<dbReference type="InterPro" id="IPR013024">
    <property type="entry name" value="GGCT-like"/>
</dbReference>
<protein>
    <recommendedName>
        <fullName evidence="5">Gamma-glutamylaminecyclotransferase</fullName>
        <ecNumber evidence="5">4.3.2.8</ecNumber>
    </recommendedName>
</protein>
<comment type="similarity">
    <text evidence="2 5">Belongs to the gamma-glutamylcyclotransferase family.</text>
</comment>
<dbReference type="InterPro" id="IPR039126">
    <property type="entry name" value="GGACT"/>
</dbReference>
<keyword evidence="8" id="KW-1185">Reference proteome</keyword>
<evidence type="ECO:0000313" key="7">
    <source>
        <dbReference type="Ensembl" id="ENSEBUP00000026239.1"/>
    </source>
</evidence>
<keyword evidence="3 5" id="KW-0456">Lyase</keyword>
<evidence type="ECO:0000313" key="8">
    <source>
        <dbReference type="Proteomes" id="UP000694388"/>
    </source>
</evidence>
<evidence type="ECO:0000256" key="4">
    <source>
        <dbReference type="PIRSR" id="PIRSR639126-1"/>
    </source>
</evidence>
<dbReference type="AlphaFoldDB" id="A0A8C4R811"/>
<evidence type="ECO:0000256" key="5">
    <source>
        <dbReference type="RuleBase" id="RU367036"/>
    </source>
</evidence>
<dbReference type="GO" id="GO:0042219">
    <property type="term" value="P:modified amino acid catabolic process"/>
    <property type="evidence" value="ECO:0007669"/>
    <property type="project" value="UniProtKB-UniRule"/>
</dbReference>
<sequence length="219" mass="24878">MSTPAIDLHIQCCHICPITVATNYSTALRYHNTVCSFLDNMDLLFVYGTLKVSQPNHNQLEDKENGKAEFVGKGRTVLQFPLVIRGKWNIPYLLNCPGRGHRVVGEVYCIDRTMLATLDQFEGVPTHFQRLSVAVEMDDGPVLVEATHQGTHHLDKCYIYMKDTFSEEDLALPYLDNFDTNSNGLPQHSAYLKPWTMWTDTHSGTDIDNFDRTHNEGTK</sequence>
<dbReference type="Pfam" id="PF06094">
    <property type="entry name" value="GGACT"/>
    <property type="match status" value="1"/>
</dbReference>
<dbReference type="Ensembl" id="ENSEBUT00000026815.1">
    <property type="protein sequence ID" value="ENSEBUP00000026239.1"/>
    <property type="gene ID" value="ENSEBUG00000016169.1"/>
</dbReference>
<dbReference type="SUPFAM" id="SSF110857">
    <property type="entry name" value="Gamma-glutamyl cyclotransferase-like"/>
    <property type="match status" value="1"/>
</dbReference>
<organism evidence="7 8">
    <name type="scientific">Eptatretus burgeri</name>
    <name type="common">Inshore hagfish</name>
    <dbReference type="NCBI Taxonomy" id="7764"/>
    <lineage>
        <taxon>Eukaryota</taxon>
        <taxon>Metazoa</taxon>
        <taxon>Chordata</taxon>
        <taxon>Craniata</taxon>
        <taxon>Vertebrata</taxon>
        <taxon>Cyclostomata</taxon>
        <taxon>Myxini</taxon>
        <taxon>Myxiniformes</taxon>
        <taxon>Myxinidae</taxon>
        <taxon>Eptatretinae</taxon>
        <taxon>Eptatretus</taxon>
    </lineage>
</organism>
<comment type="catalytic activity">
    <reaction evidence="1 5">
        <text>epsilon-(gamma-L-glutamyl)-L-lysine = 5-oxo-L-proline + L-lysine</text>
        <dbReference type="Rhea" id="RHEA:16961"/>
        <dbReference type="ChEBI" id="CHEBI:32551"/>
        <dbReference type="ChEBI" id="CHEBI:58402"/>
        <dbReference type="ChEBI" id="CHEBI:133752"/>
        <dbReference type="EC" id="4.3.2.8"/>
    </reaction>
</comment>
<evidence type="ECO:0000256" key="2">
    <source>
        <dbReference type="ARBA" id="ARBA00008861"/>
    </source>
</evidence>
<dbReference type="InterPro" id="IPR009288">
    <property type="entry name" value="AIG2-like_dom"/>
</dbReference>
<accession>A0A8C4R811</accession>
<proteinExistence type="inferred from homology"/>
<dbReference type="Proteomes" id="UP000694388">
    <property type="component" value="Unplaced"/>
</dbReference>
<evidence type="ECO:0000256" key="1">
    <source>
        <dbReference type="ARBA" id="ARBA00001684"/>
    </source>
</evidence>
<dbReference type="EC" id="4.3.2.8" evidence="5"/>
<feature type="domain" description="Gamma-glutamylcyclotransferase AIG2-like" evidence="6">
    <location>
        <begin position="44"/>
        <end position="167"/>
    </location>
</feature>
<dbReference type="Gene3D" id="3.10.490.10">
    <property type="entry name" value="Gamma-glutamyl cyclotransferase-like"/>
    <property type="match status" value="1"/>
</dbReference>